<dbReference type="Proteomes" id="UP000248616">
    <property type="component" value="Unassembled WGS sequence"/>
</dbReference>
<dbReference type="EMBL" id="MZXV01000051">
    <property type="protein sequence ID" value="PZV36275.1"/>
    <property type="molecule type" value="Genomic_DNA"/>
</dbReference>
<organism evidence="1 2">
    <name type="scientific">Mesorhizobium kowhaii</name>
    <dbReference type="NCBI Taxonomy" id="1300272"/>
    <lineage>
        <taxon>Bacteria</taxon>
        <taxon>Pseudomonadati</taxon>
        <taxon>Pseudomonadota</taxon>
        <taxon>Alphaproteobacteria</taxon>
        <taxon>Hyphomicrobiales</taxon>
        <taxon>Phyllobacteriaceae</taxon>
        <taxon>Mesorhizobium</taxon>
    </lineage>
</organism>
<reference evidence="2" key="1">
    <citation type="submission" date="2017-03" db="EMBL/GenBank/DDBJ databases">
        <authorList>
            <person name="Safronova V.I."/>
            <person name="Sazanova A.L."/>
            <person name="Chirak E.R."/>
        </authorList>
    </citation>
    <scope>NUCLEOTIDE SEQUENCE [LARGE SCALE GENOMIC DNA]</scope>
    <source>
        <strain evidence="2">Ach-343</strain>
    </source>
</reference>
<proteinExistence type="predicted"/>
<evidence type="ECO:0000313" key="1">
    <source>
        <dbReference type="EMBL" id="PZV36275.1"/>
    </source>
</evidence>
<dbReference type="RefSeq" id="WP_111546600.1">
    <property type="nucleotide sequence ID" value="NZ_MZXV01000051.1"/>
</dbReference>
<gene>
    <name evidence="1" type="ORF">B5V02_24100</name>
</gene>
<accession>A0A2W7BZL0</accession>
<dbReference type="OrthoDB" id="8080712at2"/>
<evidence type="ECO:0000313" key="2">
    <source>
        <dbReference type="Proteomes" id="UP000248616"/>
    </source>
</evidence>
<protein>
    <submittedName>
        <fullName evidence="1">Uncharacterized protein</fullName>
    </submittedName>
</protein>
<name>A0A2W7BZL0_9HYPH</name>
<keyword evidence="2" id="KW-1185">Reference proteome</keyword>
<dbReference type="AlphaFoldDB" id="A0A2W7BZL0"/>
<sequence>MAWDIEIGEEITLTATIIKVLPSGRASVSIPTYNFPFAIDAPKKKRSGDKVSIVGYVIRVDDQDGKVTVKVGGLVTVDIASIIAHGKRRKSKSPPSRDWPD</sequence>
<comment type="caution">
    <text evidence="1">The sequence shown here is derived from an EMBL/GenBank/DDBJ whole genome shotgun (WGS) entry which is preliminary data.</text>
</comment>